<dbReference type="EMBL" id="JBHRSS010000006">
    <property type="protein sequence ID" value="MFC3104752.1"/>
    <property type="molecule type" value="Genomic_DNA"/>
</dbReference>
<name>A0ABV7EPS8_9GAMM</name>
<keyword evidence="2" id="KW-1185">Reference proteome</keyword>
<dbReference type="PANTHER" id="PTHR36529">
    <property type="entry name" value="SLL1095 PROTEIN"/>
    <property type="match status" value="1"/>
</dbReference>
<organism evidence="1 2">
    <name type="scientific">Salinisphaera aquimarina</name>
    <dbReference type="NCBI Taxonomy" id="2094031"/>
    <lineage>
        <taxon>Bacteria</taxon>
        <taxon>Pseudomonadati</taxon>
        <taxon>Pseudomonadota</taxon>
        <taxon>Gammaproteobacteria</taxon>
        <taxon>Salinisphaerales</taxon>
        <taxon>Salinisphaeraceae</taxon>
        <taxon>Salinisphaera</taxon>
    </lineage>
</organism>
<dbReference type="Pfam" id="PF09837">
    <property type="entry name" value="DUF2064"/>
    <property type="match status" value="1"/>
</dbReference>
<protein>
    <submittedName>
        <fullName evidence="1">TIGR04282 family arsenosugar biosynthesis glycosyltransferase</fullName>
    </submittedName>
</protein>
<evidence type="ECO:0000313" key="1">
    <source>
        <dbReference type="EMBL" id="MFC3104752.1"/>
    </source>
</evidence>
<dbReference type="SUPFAM" id="SSF53448">
    <property type="entry name" value="Nucleotide-diphospho-sugar transferases"/>
    <property type="match status" value="1"/>
</dbReference>
<dbReference type="PANTHER" id="PTHR36529:SF1">
    <property type="entry name" value="GLYCOSYLTRANSFERASE"/>
    <property type="match status" value="1"/>
</dbReference>
<evidence type="ECO:0000313" key="2">
    <source>
        <dbReference type="Proteomes" id="UP001595462"/>
    </source>
</evidence>
<dbReference type="Proteomes" id="UP001595462">
    <property type="component" value="Unassembled WGS sequence"/>
</dbReference>
<dbReference type="Gene3D" id="3.90.550.10">
    <property type="entry name" value="Spore Coat Polysaccharide Biosynthesis Protein SpsA, Chain A"/>
    <property type="match status" value="1"/>
</dbReference>
<dbReference type="InterPro" id="IPR029044">
    <property type="entry name" value="Nucleotide-diphossugar_trans"/>
</dbReference>
<dbReference type="RefSeq" id="WP_380690203.1">
    <property type="nucleotide sequence ID" value="NZ_JBHRSS010000006.1"/>
</dbReference>
<proteinExistence type="predicted"/>
<accession>A0ABV7EPS8</accession>
<dbReference type="InterPro" id="IPR018641">
    <property type="entry name" value="Trfase_1_rSAM/seldom-assoc"/>
</dbReference>
<dbReference type="NCBIfam" id="TIGR04282">
    <property type="entry name" value="glyco_like_cofC"/>
    <property type="match status" value="1"/>
</dbReference>
<comment type="caution">
    <text evidence="1">The sequence shown here is derived from an EMBL/GenBank/DDBJ whole genome shotgun (WGS) entry which is preliminary data.</text>
</comment>
<sequence length="230" mass="25907">MPGEGIGLLIFAKAPEPGRCKTRLARRCGNRRAARLYRAMLENAVASARQQFSGYIALLCAPDIRHPFFKRLARRYDLHLVRQARGDLGERMQRGAHQGLRDHSRIVLMGSDQPALDDDWLAQAHDALGDEHSAWLAPTHDGGYWAIGLRRSEPRLFRGPHWSTPRVAGKTMQRMRALNLDHTTFATRRDVDEWRDWKTLSPCLRARLARAAVMPGVAGPGGAGSFSRRR</sequence>
<reference evidence="2" key="1">
    <citation type="journal article" date="2019" name="Int. J. Syst. Evol. Microbiol.">
        <title>The Global Catalogue of Microorganisms (GCM) 10K type strain sequencing project: providing services to taxonomists for standard genome sequencing and annotation.</title>
        <authorList>
            <consortium name="The Broad Institute Genomics Platform"/>
            <consortium name="The Broad Institute Genome Sequencing Center for Infectious Disease"/>
            <person name="Wu L."/>
            <person name="Ma J."/>
        </authorList>
    </citation>
    <scope>NUCLEOTIDE SEQUENCE [LARGE SCALE GENOMIC DNA]</scope>
    <source>
        <strain evidence="2">KCTC 52640</strain>
    </source>
</reference>
<gene>
    <name evidence="1" type="ORF">ACFOSU_12745</name>
</gene>